<gene>
    <name evidence="2" type="ORF">RI543_002536</name>
</gene>
<dbReference type="Proteomes" id="UP001306508">
    <property type="component" value="Unassembled WGS sequence"/>
</dbReference>
<protein>
    <submittedName>
        <fullName evidence="2">Uncharacterized protein</fullName>
    </submittedName>
</protein>
<name>A0AAN8A8G1_9SACH</name>
<reference evidence="3" key="1">
    <citation type="submission" date="2023-07" db="EMBL/GenBank/DDBJ databases">
        <title>A draft genome of Kazachstania heterogenica Y-27499.</title>
        <authorList>
            <person name="Donic C."/>
            <person name="Kralova J.S."/>
            <person name="Fidel L."/>
            <person name="Ben-Dor S."/>
            <person name="Jung S."/>
        </authorList>
    </citation>
    <scope>NUCLEOTIDE SEQUENCE [LARGE SCALE GENOMIC DNA]</scope>
    <source>
        <strain evidence="3">Y27499</strain>
    </source>
</reference>
<comment type="caution">
    <text evidence="2">The sequence shown here is derived from an EMBL/GenBank/DDBJ whole genome shotgun (WGS) entry which is preliminary data.</text>
</comment>
<sequence length="211" mass="22887">MIFKKVAILFAFGATAVKGLYSNNTATLTTNSNIFGTTTITPDYSVEPVENVSTYADSTTTFYVTNTIYKTYYYTKNPIVSGTMTSSSFSTNHETIASTNAAVTNAPSFIDRQVANASPTMPLYTNSTTVNIDHTTTTITSTLLTTVISSIHNSNTNNNSTLRCVPKTEYVTITAFPEVQYVTVTEDAKTSYVTITIQPTGAFWSNSTVVN</sequence>
<accession>A0AAN8A8G1</accession>
<keyword evidence="1" id="KW-0732">Signal</keyword>
<dbReference type="AlphaFoldDB" id="A0AAN8A8G1"/>
<dbReference type="EMBL" id="JAWIZZ010000045">
    <property type="protein sequence ID" value="KAK5779996.1"/>
    <property type="molecule type" value="Genomic_DNA"/>
</dbReference>
<keyword evidence="3" id="KW-1185">Reference proteome</keyword>
<evidence type="ECO:0000313" key="2">
    <source>
        <dbReference type="EMBL" id="KAK5779996.1"/>
    </source>
</evidence>
<evidence type="ECO:0000313" key="3">
    <source>
        <dbReference type="Proteomes" id="UP001306508"/>
    </source>
</evidence>
<feature type="chain" id="PRO_5042941067" evidence="1">
    <location>
        <begin position="20"/>
        <end position="211"/>
    </location>
</feature>
<proteinExistence type="predicted"/>
<organism evidence="2 3">
    <name type="scientific">Arxiozyma heterogenica</name>
    <dbReference type="NCBI Taxonomy" id="278026"/>
    <lineage>
        <taxon>Eukaryota</taxon>
        <taxon>Fungi</taxon>
        <taxon>Dikarya</taxon>
        <taxon>Ascomycota</taxon>
        <taxon>Saccharomycotina</taxon>
        <taxon>Saccharomycetes</taxon>
        <taxon>Saccharomycetales</taxon>
        <taxon>Saccharomycetaceae</taxon>
        <taxon>Arxiozyma</taxon>
    </lineage>
</organism>
<feature type="signal peptide" evidence="1">
    <location>
        <begin position="1"/>
        <end position="19"/>
    </location>
</feature>
<evidence type="ECO:0000256" key="1">
    <source>
        <dbReference type="SAM" id="SignalP"/>
    </source>
</evidence>